<proteinExistence type="predicted"/>
<accession>A0A2T1FZR2</accession>
<protein>
    <submittedName>
        <fullName evidence="1">Uncharacterized protein</fullName>
    </submittedName>
</protein>
<keyword evidence="2" id="KW-1185">Reference proteome</keyword>
<evidence type="ECO:0000313" key="1">
    <source>
        <dbReference type="EMBL" id="PSB50406.1"/>
    </source>
</evidence>
<feature type="non-terminal residue" evidence="1">
    <location>
        <position position="156"/>
    </location>
</feature>
<organism evidence="1 2">
    <name type="scientific">Chamaesiphon polymorphus CCALA 037</name>
    <dbReference type="NCBI Taxonomy" id="2107692"/>
    <lineage>
        <taxon>Bacteria</taxon>
        <taxon>Bacillati</taxon>
        <taxon>Cyanobacteriota</taxon>
        <taxon>Cyanophyceae</taxon>
        <taxon>Gomontiellales</taxon>
        <taxon>Chamaesiphonaceae</taxon>
        <taxon>Chamaesiphon</taxon>
    </lineage>
</organism>
<name>A0A2T1FZR2_9CYAN</name>
<sequence length="156" mass="18261">MNENTTANQKLGCEKYSLDSCILVKASVEEISKVIRQYFGLQVQSECQLVDYINADRDSSQEEDRQREILRSNPKKSLPPISYPFPFWQYLDRQWTYLPFFRGDDSIAFAFASLLNTDAICFFDSHHAIHNEFKVFRNDRLVEHYLFGGDFGSHIM</sequence>
<dbReference type="AlphaFoldDB" id="A0A2T1FZR2"/>
<comment type="caution">
    <text evidence="1">The sequence shown here is derived from an EMBL/GenBank/DDBJ whole genome shotgun (WGS) entry which is preliminary data.</text>
</comment>
<dbReference type="EMBL" id="PVWO01000400">
    <property type="protein sequence ID" value="PSB50406.1"/>
    <property type="molecule type" value="Genomic_DNA"/>
</dbReference>
<dbReference type="Proteomes" id="UP000238937">
    <property type="component" value="Unassembled WGS sequence"/>
</dbReference>
<evidence type="ECO:0000313" key="2">
    <source>
        <dbReference type="Proteomes" id="UP000238937"/>
    </source>
</evidence>
<reference evidence="1 2" key="1">
    <citation type="submission" date="2018-03" db="EMBL/GenBank/DDBJ databases">
        <title>The ancient ancestry and fast evolution of plastids.</title>
        <authorList>
            <person name="Moore K.R."/>
            <person name="Magnabosco C."/>
            <person name="Momper L."/>
            <person name="Gold D.A."/>
            <person name="Bosak T."/>
            <person name="Fournier G.P."/>
        </authorList>
    </citation>
    <scope>NUCLEOTIDE SEQUENCE [LARGE SCALE GENOMIC DNA]</scope>
    <source>
        <strain evidence="1 2">CCALA 037</strain>
    </source>
</reference>
<gene>
    <name evidence="1" type="ORF">C7B77_22845</name>
</gene>